<dbReference type="AlphaFoldDB" id="A0A1X6ZIJ5"/>
<dbReference type="Proteomes" id="UP000240624">
    <property type="component" value="Unassembled WGS sequence"/>
</dbReference>
<protein>
    <submittedName>
        <fullName evidence="4">Glycolate oxidase FAD binding subunit</fullName>
    </submittedName>
    <submittedName>
        <fullName evidence="5">Putative FAD-linked oxidoreductase</fullName>
        <ecNumber evidence="5">1.-.-.-</ecNumber>
    </submittedName>
</protein>
<dbReference type="PANTHER" id="PTHR11748">
    <property type="entry name" value="D-LACTATE DEHYDROGENASE"/>
    <property type="match status" value="1"/>
</dbReference>
<dbReference type="RefSeq" id="WP_085896771.1">
    <property type="nucleotide sequence ID" value="NZ_FWFY01000007.1"/>
</dbReference>
<reference evidence="5 6" key="1">
    <citation type="submission" date="2017-03" db="EMBL/GenBank/DDBJ databases">
        <authorList>
            <person name="Afonso C.L."/>
            <person name="Miller P.J."/>
            <person name="Scott M.A."/>
            <person name="Spackman E."/>
            <person name="Goraichik I."/>
            <person name="Dimitrov K.M."/>
            <person name="Suarez D.L."/>
            <person name="Swayne D.E."/>
        </authorList>
    </citation>
    <scope>NUCLEOTIDE SEQUENCE [LARGE SCALE GENOMIC DNA]</scope>
    <source>
        <strain evidence="5 6">CECT 8367</strain>
    </source>
</reference>
<dbReference type="GO" id="GO:0016491">
    <property type="term" value="F:oxidoreductase activity"/>
    <property type="evidence" value="ECO:0007669"/>
    <property type="project" value="UniProtKB-KW"/>
</dbReference>
<dbReference type="GO" id="GO:0071949">
    <property type="term" value="F:FAD binding"/>
    <property type="evidence" value="ECO:0007669"/>
    <property type="project" value="InterPro"/>
</dbReference>
<proteinExistence type="predicted"/>
<evidence type="ECO:0000313" key="5">
    <source>
        <dbReference type="EMBL" id="SLN52739.1"/>
    </source>
</evidence>
<dbReference type="InterPro" id="IPR016166">
    <property type="entry name" value="FAD-bd_PCMH"/>
</dbReference>
<keyword evidence="7" id="KW-1185">Reference proteome</keyword>
<dbReference type="PROSITE" id="PS51387">
    <property type="entry name" value="FAD_PCMH"/>
    <property type="match status" value="1"/>
</dbReference>
<evidence type="ECO:0000256" key="1">
    <source>
        <dbReference type="ARBA" id="ARBA00022630"/>
    </source>
</evidence>
<dbReference type="InterPro" id="IPR016169">
    <property type="entry name" value="FAD-bd_PCMH_sub2"/>
</dbReference>
<dbReference type="Proteomes" id="UP000193495">
    <property type="component" value="Unassembled WGS sequence"/>
</dbReference>
<keyword evidence="5" id="KW-0560">Oxidoreductase</keyword>
<feature type="domain" description="FAD-binding PCMH-type" evidence="3">
    <location>
        <begin position="1"/>
        <end position="172"/>
    </location>
</feature>
<evidence type="ECO:0000259" key="3">
    <source>
        <dbReference type="PROSITE" id="PS51387"/>
    </source>
</evidence>
<organism evidence="5 6">
    <name type="scientific">Limimaricola soesokkakensis</name>
    <dbReference type="NCBI Taxonomy" id="1343159"/>
    <lineage>
        <taxon>Bacteria</taxon>
        <taxon>Pseudomonadati</taxon>
        <taxon>Pseudomonadota</taxon>
        <taxon>Alphaproteobacteria</taxon>
        <taxon>Rhodobacterales</taxon>
        <taxon>Paracoccaceae</taxon>
        <taxon>Limimaricola</taxon>
    </lineage>
</organism>
<dbReference type="SUPFAM" id="SSF56176">
    <property type="entry name" value="FAD-binding/transporter-associated domain-like"/>
    <property type="match status" value="1"/>
</dbReference>
<dbReference type="Pfam" id="PF01565">
    <property type="entry name" value="FAD_binding_4"/>
    <property type="match status" value="1"/>
</dbReference>
<keyword evidence="2" id="KW-0274">FAD</keyword>
<reference evidence="4 7" key="2">
    <citation type="submission" date="2018-03" db="EMBL/GenBank/DDBJ databases">
        <title>Genomic Encyclopedia of Archaeal and Bacterial Type Strains, Phase II (KMG-II): from individual species to whole genera.</title>
        <authorList>
            <person name="Goeker M."/>
        </authorList>
    </citation>
    <scope>NUCLEOTIDE SEQUENCE [LARGE SCALE GENOMIC DNA]</scope>
    <source>
        <strain evidence="4 7">DSM 29956</strain>
    </source>
</reference>
<accession>A0A1X6ZIJ5</accession>
<gene>
    <name evidence="4" type="ORF">CLV79_10854</name>
    <name evidence="5" type="ORF">LOS8367_02435</name>
</gene>
<evidence type="ECO:0000313" key="6">
    <source>
        <dbReference type="Proteomes" id="UP000193495"/>
    </source>
</evidence>
<evidence type="ECO:0000313" key="4">
    <source>
        <dbReference type="EMBL" id="PSK84887.1"/>
    </source>
</evidence>
<evidence type="ECO:0000256" key="2">
    <source>
        <dbReference type="ARBA" id="ARBA00022827"/>
    </source>
</evidence>
<dbReference type="Gene3D" id="3.30.465.10">
    <property type="match status" value="1"/>
</dbReference>
<dbReference type="InterPro" id="IPR016164">
    <property type="entry name" value="FAD-linked_Oxase-like_C"/>
</dbReference>
<evidence type="ECO:0000313" key="7">
    <source>
        <dbReference type="Proteomes" id="UP000240624"/>
    </source>
</evidence>
<dbReference type="PANTHER" id="PTHR11748:SF103">
    <property type="entry name" value="GLYCOLATE OXIDASE SUBUNIT GLCE"/>
    <property type="match status" value="1"/>
</dbReference>
<dbReference type="EC" id="1.-.-.-" evidence="5"/>
<dbReference type="EMBL" id="FWFY01000007">
    <property type="protein sequence ID" value="SLN52739.1"/>
    <property type="molecule type" value="Genomic_DNA"/>
</dbReference>
<keyword evidence="1" id="KW-0285">Flavoprotein</keyword>
<name>A0A1X6ZIJ5_9RHOB</name>
<dbReference type="SUPFAM" id="SSF55103">
    <property type="entry name" value="FAD-linked oxidases, C-terminal domain"/>
    <property type="match status" value="1"/>
</dbReference>
<sequence>MIRPGSEAELAEALRDATGPLSVRGGGTRGLLPDGTPLSTSALSGITLHDPAALTLVALAGTPVEEIDAALAKANQRLAFEPMDHRALLGTTGTPTIGGVVAANVSGPRRMQVGAARDHLLGLRFVDGEGTVVKNGGRVMKNVTGYDLARLVAGSRGALGVITEVALKVLPGTETAASLVIRGLDDATAVRAMSEALGTPFEVSGAAHDPQAQGGARTVLRIEGFAPSVEYRCRALAERLASHGAWEVETDREAVRVDWRGIRDVAPFHGTAGDVWRVSVRPSQAAELVARAGAEQAFYDWGGGLIWLRCAEGDDLRARLGRYDGHATLVRAAPETHAKLHTLQPEPLAVQALTRGLRETFDPRGILAA</sequence>
<dbReference type="InterPro" id="IPR006094">
    <property type="entry name" value="Oxid_FAD_bind_N"/>
</dbReference>
<dbReference type="InterPro" id="IPR036318">
    <property type="entry name" value="FAD-bd_PCMH-like_sf"/>
</dbReference>
<dbReference type="EMBL" id="PYGB01000008">
    <property type="protein sequence ID" value="PSK84887.1"/>
    <property type="molecule type" value="Genomic_DNA"/>
</dbReference>